<evidence type="ECO:0000313" key="13">
    <source>
        <dbReference type="Proteomes" id="UP000036403"/>
    </source>
</evidence>
<dbReference type="GO" id="GO:0006269">
    <property type="term" value="P:DNA replication, synthesis of primer"/>
    <property type="evidence" value="ECO:0007669"/>
    <property type="project" value="UniProtKB-KW"/>
</dbReference>
<dbReference type="PaxDb" id="67767-A0A0J7NR17"/>
<dbReference type="OrthoDB" id="421393at2759"/>
<dbReference type="GO" id="GO:0051539">
    <property type="term" value="F:4 iron, 4 sulfur cluster binding"/>
    <property type="evidence" value="ECO:0007669"/>
    <property type="project" value="UniProtKB-KW"/>
</dbReference>
<evidence type="ECO:0000256" key="5">
    <source>
        <dbReference type="ARBA" id="ARBA00022515"/>
    </source>
</evidence>
<protein>
    <recommendedName>
        <fullName evidence="3">DNA primase large subunit</fullName>
    </recommendedName>
</protein>
<organism evidence="12 13">
    <name type="scientific">Lasius niger</name>
    <name type="common">Black garden ant</name>
    <dbReference type="NCBI Taxonomy" id="67767"/>
    <lineage>
        <taxon>Eukaryota</taxon>
        <taxon>Metazoa</taxon>
        <taxon>Ecdysozoa</taxon>
        <taxon>Arthropoda</taxon>
        <taxon>Hexapoda</taxon>
        <taxon>Insecta</taxon>
        <taxon>Pterygota</taxon>
        <taxon>Neoptera</taxon>
        <taxon>Endopterygota</taxon>
        <taxon>Hymenoptera</taxon>
        <taxon>Apocrita</taxon>
        <taxon>Aculeata</taxon>
        <taxon>Formicoidea</taxon>
        <taxon>Formicidae</taxon>
        <taxon>Formicinae</taxon>
        <taxon>Lasius</taxon>
        <taxon>Lasius</taxon>
    </lineage>
</organism>
<keyword evidence="4" id="KW-0004">4Fe-4S</keyword>
<evidence type="ECO:0000259" key="11">
    <source>
        <dbReference type="Pfam" id="PF04104"/>
    </source>
</evidence>
<evidence type="ECO:0000256" key="6">
    <source>
        <dbReference type="ARBA" id="ARBA00022705"/>
    </source>
</evidence>
<evidence type="ECO:0000313" key="12">
    <source>
        <dbReference type="EMBL" id="KMQ94905.1"/>
    </source>
</evidence>
<proteinExistence type="inferred from homology"/>
<dbReference type="GO" id="GO:0006270">
    <property type="term" value="P:DNA replication initiation"/>
    <property type="evidence" value="ECO:0007669"/>
    <property type="project" value="TreeGrafter"/>
</dbReference>
<dbReference type="EMBL" id="LBMM01002380">
    <property type="protein sequence ID" value="KMQ94905.1"/>
    <property type="molecule type" value="Genomic_DNA"/>
</dbReference>
<dbReference type="PANTHER" id="PTHR10537:SF3">
    <property type="entry name" value="DNA PRIMASE LARGE SUBUNIT"/>
    <property type="match status" value="1"/>
</dbReference>
<dbReference type="AlphaFoldDB" id="A0A0J7NR17"/>
<dbReference type="InterPro" id="IPR016558">
    <property type="entry name" value="DNA_primase_lsu_euk"/>
</dbReference>
<keyword evidence="10" id="KW-0238">DNA-binding</keyword>
<dbReference type="GO" id="GO:0046872">
    <property type="term" value="F:metal ion binding"/>
    <property type="evidence" value="ECO:0007669"/>
    <property type="project" value="UniProtKB-KW"/>
</dbReference>
<keyword evidence="5" id="KW-0639">Primosome</keyword>
<reference evidence="12 13" key="1">
    <citation type="submission" date="2015-04" db="EMBL/GenBank/DDBJ databases">
        <title>Lasius niger genome sequencing.</title>
        <authorList>
            <person name="Konorov E.A."/>
            <person name="Nikitin M.A."/>
            <person name="Kirill M.V."/>
            <person name="Chang P."/>
        </authorList>
    </citation>
    <scope>NUCLEOTIDE SEQUENCE [LARGE SCALE GENOMIC DNA]</scope>
    <source>
        <tissue evidence="12">Whole</tissue>
    </source>
</reference>
<dbReference type="GO" id="GO:0003677">
    <property type="term" value="F:DNA binding"/>
    <property type="evidence" value="ECO:0007669"/>
    <property type="project" value="UniProtKB-KW"/>
</dbReference>
<dbReference type="InterPro" id="IPR007238">
    <property type="entry name" value="DNA_primase_lsu_euk/arc"/>
</dbReference>
<evidence type="ECO:0000256" key="9">
    <source>
        <dbReference type="ARBA" id="ARBA00023014"/>
    </source>
</evidence>
<evidence type="ECO:0000256" key="3">
    <source>
        <dbReference type="ARBA" id="ARBA00019038"/>
    </source>
</evidence>
<keyword evidence="7" id="KW-0479">Metal-binding</keyword>
<dbReference type="Pfam" id="PF04104">
    <property type="entry name" value="DNA_primase_lrg"/>
    <property type="match status" value="1"/>
</dbReference>
<comment type="caution">
    <text evidence="12">The sequence shown here is derived from an EMBL/GenBank/DDBJ whole genome shotgun (WGS) entry which is preliminary data.</text>
</comment>
<dbReference type="STRING" id="67767.A0A0J7NR17"/>
<dbReference type="Pfam" id="PF26466">
    <property type="entry name" value="DNA_primase_lrg_N"/>
    <property type="match status" value="1"/>
</dbReference>
<name>A0A0J7NR17_LASNI</name>
<feature type="domain" description="DNA primase large subunit C-terminal" evidence="11">
    <location>
        <begin position="224"/>
        <end position="347"/>
    </location>
</feature>
<dbReference type="InterPro" id="IPR058560">
    <property type="entry name" value="DNA_primase_C"/>
</dbReference>
<evidence type="ECO:0000256" key="8">
    <source>
        <dbReference type="ARBA" id="ARBA00023004"/>
    </source>
</evidence>
<accession>A0A0J7NR17</accession>
<sequence>MSVSQRKIALVKELYKEGIDEFARLINSSECKSHTDVDIRVRRRDHISHFVLRSVVAFNVLKKRWFFKQETRLFKWRFSSLNNEGIKQFMRINDFDFTPISQGQKEDIKEYLQMSSSHVSNIDSMQFYRVPFSHVTSLIKKRKVFVMHGEAFVPEGEIAFMFVPYFKRILISSFEAARENRAKLYNDERFTRIFANLENNIHIESTILVQDQEVQQYVSLNQLDKLSETSYPLCMRVLHKALRKNHHLTHGGRIQYCLFLKGIGISLSDVMILWKNEFTKIMDETTFNKEHSYQVRFAFGQEGSRRDYQPYTCLKIMESIVGPRDYHGCPFKHMLQDILEDELTNCGFNALGKCVLDINLYTRTM</sequence>
<gene>
    <name evidence="12" type="ORF">RF55_4911</name>
</gene>
<dbReference type="CDD" id="cd07322">
    <property type="entry name" value="PriL_PriS_Eukaryotic"/>
    <property type="match status" value="1"/>
</dbReference>
<evidence type="ECO:0000256" key="10">
    <source>
        <dbReference type="ARBA" id="ARBA00023125"/>
    </source>
</evidence>
<keyword evidence="8" id="KW-0408">Iron</keyword>
<evidence type="ECO:0000256" key="1">
    <source>
        <dbReference type="ARBA" id="ARBA00001966"/>
    </source>
</evidence>
<comment type="similarity">
    <text evidence="2">Belongs to the eukaryotic-type primase large subunit family.</text>
</comment>
<keyword evidence="13" id="KW-1185">Reference proteome</keyword>
<dbReference type="GO" id="GO:0005658">
    <property type="term" value="C:alpha DNA polymerase:primase complex"/>
    <property type="evidence" value="ECO:0007669"/>
    <property type="project" value="UniProtKB-ARBA"/>
</dbReference>
<keyword evidence="9" id="KW-0411">Iron-sulfur</keyword>
<keyword evidence="6" id="KW-0235">DNA replication</keyword>
<dbReference type="Gene3D" id="1.20.930.80">
    <property type="match status" value="1"/>
</dbReference>
<evidence type="ECO:0000256" key="2">
    <source>
        <dbReference type="ARBA" id="ARBA00010564"/>
    </source>
</evidence>
<evidence type="ECO:0000256" key="7">
    <source>
        <dbReference type="ARBA" id="ARBA00022723"/>
    </source>
</evidence>
<dbReference type="PANTHER" id="PTHR10537">
    <property type="entry name" value="DNA PRIMASE LARGE SUBUNIT"/>
    <property type="match status" value="1"/>
</dbReference>
<evidence type="ECO:0000256" key="4">
    <source>
        <dbReference type="ARBA" id="ARBA00022485"/>
    </source>
</evidence>
<dbReference type="Proteomes" id="UP000036403">
    <property type="component" value="Unassembled WGS sequence"/>
</dbReference>
<comment type="cofactor">
    <cofactor evidence="1">
        <name>[4Fe-4S] cluster</name>
        <dbReference type="ChEBI" id="CHEBI:49883"/>
    </cofactor>
</comment>